<organism evidence="1 2">
    <name type="scientific">Prauserella flavalba</name>
    <dbReference type="NCBI Taxonomy" id="1477506"/>
    <lineage>
        <taxon>Bacteria</taxon>
        <taxon>Bacillati</taxon>
        <taxon>Actinomycetota</taxon>
        <taxon>Actinomycetes</taxon>
        <taxon>Pseudonocardiales</taxon>
        <taxon>Pseudonocardiaceae</taxon>
        <taxon>Prauserella</taxon>
    </lineage>
</organism>
<comment type="caution">
    <text evidence="1">The sequence shown here is derived from an EMBL/GenBank/DDBJ whole genome shotgun (WGS) entry which is preliminary data.</text>
</comment>
<evidence type="ECO:0008006" key="3">
    <source>
        <dbReference type="Google" id="ProtNLM"/>
    </source>
</evidence>
<evidence type="ECO:0000313" key="2">
    <source>
        <dbReference type="Proteomes" id="UP000247892"/>
    </source>
</evidence>
<reference evidence="1 2" key="1">
    <citation type="submission" date="2016-07" db="EMBL/GenBank/DDBJ databases">
        <title>Draft genome sequence of Prauserella sp. YIM 121212, isolated from alkaline soil.</title>
        <authorList>
            <person name="Ruckert C."/>
            <person name="Albersmeier A."/>
            <person name="Jiang C.-L."/>
            <person name="Jiang Y."/>
            <person name="Kalinowski J."/>
            <person name="Schneider O."/>
            <person name="Winkler A."/>
            <person name="Zotchev S.B."/>
        </authorList>
    </citation>
    <scope>NUCLEOTIDE SEQUENCE [LARGE SCALE GENOMIC DNA]</scope>
    <source>
        <strain evidence="1 2">YIM 121212</strain>
    </source>
</reference>
<evidence type="ECO:0000313" key="1">
    <source>
        <dbReference type="EMBL" id="PXY18011.1"/>
    </source>
</evidence>
<dbReference type="Proteomes" id="UP000247892">
    <property type="component" value="Unassembled WGS sequence"/>
</dbReference>
<protein>
    <recommendedName>
        <fullName evidence="3">Transcriptional regulator, AbiEi antitoxin, Type IV TA system</fullName>
    </recommendedName>
</protein>
<dbReference type="AlphaFoldDB" id="A0A318L9M5"/>
<dbReference type="EMBL" id="MASU01000023">
    <property type="protein sequence ID" value="PXY18011.1"/>
    <property type="molecule type" value="Genomic_DNA"/>
</dbReference>
<name>A0A318L9M5_9PSEU</name>
<proteinExistence type="predicted"/>
<accession>A0A318L9M5</accession>
<dbReference type="OrthoDB" id="4870610at2"/>
<sequence length="309" mass="33796">MLRQRSRLGVVRVASLEALGMPSSTVYRRCLPDGPWRRLLPGVVVFQTSPPTQEQRVVAALLFAGGDAVVTGVEACRRLGFRDTALPASAGVHVLVPHEHKLQSSGFLTVERTKRMPTAIRRDQVPLAPPVRAVLDAARRIRAADPVAKLLIEAVQRGQCATETLSYELEHGTQRGTAIPRRVLAQIERLRSVAEFHARRIVADVAVPPTHWNHELRGPDGTYVACPDAWWDDVGLAWEVDSLDFHFSADGYARTLARNTRYAEVGVTVVQTLPSRLLNDPGAVVAELNAAYRAAAARPRPAVRIADAA</sequence>
<keyword evidence="2" id="KW-1185">Reference proteome</keyword>
<gene>
    <name evidence="1" type="ORF">BA062_36455</name>
</gene>